<feature type="transmembrane region" description="Helical" evidence="1">
    <location>
        <begin position="41"/>
        <end position="65"/>
    </location>
</feature>
<feature type="transmembrane region" description="Helical" evidence="1">
    <location>
        <begin position="155"/>
        <end position="181"/>
    </location>
</feature>
<dbReference type="GO" id="GO:0005886">
    <property type="term" value="C:plasma membrane"/>
    <property type="evidence" value="ECO:0007669"/>
    <property type="project" value="UniProtKB-SubCell"/>
</dbReference>
<keyword evidence="1" id="KW-0813">Transport</keyword>
<evidence type="ECO:0000313" key="2">
    <source>
        <dbReference type="EMBL" id="OHA91446.1"/>
    </source>
</evidence>
<dbReference type="Proteomes" id="UP000178612">
    <property type="component" value="Unassembled WGS sequence"/>
</dbReference>
<accession>A0A1G2T2D4</accession>
<feature type="transmembrane region" description="Helical" evidence="1">
    <location>
        <begin position="77"/>
        <end position="98"/>
    </location>
</feature>
<dbReference type="AlphaFoldDB" id="A0A1G2T2D4"/>
<keyword evidence="1" id="KW-0812">Transmembrane</keyword>
<reference evidence="2 3" key="1">
    <citation type="journal article" date="2016" name="Nat. Commun.">
        <title>Thousands of microbial genomes shed light on interconnected biogeochemical processes in an aquifer system.</title>
        <authorList>
            <person name="Anantharaman K."/>
            <person name="Brown C.T."/>
            <person name="Hug L.A."/>
            <person name="Sharon I."/>
            <person name="Castelle C.J."/>
            <person name="Probst A.J."/>
            <person name="Thomas B.C."/>
            <person name="Singh A."/>
            <person name="Wilkins M.J."/>
            <person name="Karaoz U."/>
            <person name="Brodie E.L."/>
            <person name="Williams K.H."/>
            <person name="Hubbard S.S."/>
            <person name="Banfield J.F."/>
        </authorList>
    </citation>
    <scope>NUCLEOTIDE SEQUENCE [LARGE SCALE GENOMIC DNA]</scope>
</reference>
<gene>
    <name evidence="2" type="ORF">A2758_01080</name>
</gene>
<evidence type="ECO:0000313" key="3">
    <source>
        <dbReference type="Proteomes" id="UP000178612"/>
    </source>
</evidence>
<keyword evidence="1" id="KW-1003">Cell membrane</keyword>
<protein>
    <recommendedName>
        <fullName evidence="1">Probable queuosine precursor transporter</fullName>
        <shortName evidence="1">Q precursor transporter</shortName>
    </recommendedName>
</protein>
<dbReference type="PANTHER" id="PTHR34300:SF2">
    <property type="entry name" value="QUEUOSINE PRECURSOR TRANSPORTER-RELATED"/>
    <property type="match status" value="1"/>
</dbReference>
<organism evidence="2 3">
    <name type="scientific">Candidatus Zambryskibacteria bacterium RIFCSPHIGHO2_01_FULL_49_18</name>
    <dbReference type="NCBI Taxonomy" id="1802740"/>
    <lineage>
        <taxon>Bacteria</taxon>
        <taxon>Candidatus Zambryskiibacteriota</taxon>
    </lineage>
</organism>
<comment type="caution">
    <text evidence="2">The sequence shown here is derived from an EMBL/GenBank/DDBJ whole genome shotgun (WGS) entry which is preliminary data.</text>
</comment>
<dbReference type="Pfam" id="PF02592">
    <property type="entry name" value="Vut_1"/>
    <property type="match status" value="1"/>
</dbReference>
<feature type="transmembrane region" description="Helical" evidence="1">
    <location>
        <begin position="16"/>
        <end position="35"/>
    </location>
</feature>
<comment type="similarity">
    <text evidence="1">Belongs to the vitamin uptake transporter (VUT/ECF) (TC 2.A.88) family. Q precursor transporter subfamily.</text>
</comment>
<sequence length="244" mass="27214">METPQQNTAQPKEQNLKLFSVITGLFCATLLLSNITAVKLILLGPLTITGGTILFPIIFIFNDILTETYGYRLSRKVIWTGFACQLFAVVSYYVVGLMPAAPFWPNQDAYMQILGVVPRITLASVAAYFCGEFANSSVLSKMKYRESGKRGLRQAWRFIASTIVGEGVDSIIFMTVAFAGVLDPKNLLSGIISIYLLKVAYEIVATPFSIRFANWLKKYEGIDQIDRPEETDYNPFSVFRKGDA</sequence>
<evidence type="ECO:0000256" key="1">
    <source>
        <dbReference type="HAMAP-Rule" id="MF_02088"/>
    </source>
</evidence>
<feature type="transmembrane region" description="Helical" evidence="1">
    <location>
        <begin position="110"/>
        <end position="134"/>
    </location>
</feature>
<dbReference type="HAMAP" id="MF_02088">
    <property type="entry name" value="Q_prec_transport"/>
    <property type="match status" value="1"/>
</dbReference>
<comment type="function">
    <text evidence="1">Involved in the import of queuosine (Q) precursors, required for Q precursor salvage.</text>
</comment>
<keyword evidence="1" id="KW-0472">Membrane</keyword>
<dbReference type="InterPro" id="IPR003744">
    <property type="entry name" value="YhhQ"/>
</dbReference>
<dbReference type="NCBIfam" id="TIGR00697">
    <property type="entry name" value="queuosine precursor transporter"/>
    <property type="match status" value="1"/>
</dbReference>
<keyword evidence="1" id="KW-1133">Transmembrane helix</keyword>
<feature type="transmembrane region" description="Helical" evidence="1">
    <location>
        <begin position="187"/>
        <end position="210"/>
    </location>
</feature>
<dbReference type="EMBL" id="MHVJ01000012">
    <property type="protein sequence ID" value="OHA91446.1"/>
    <property type="molecule type" value="Genomic_DNA"/>
</dbReference>
<dbReference type="PANTHER" id="PTHR34300">
    <property type="entry name" value="QUEUOSINE PRECURSOR TRANSPORTER-RELATED"/>
    <property type="match status" value="1"/>
</dbReference>
<comment type="subcellular location">
    <subcellularLocation>
        <location evidence="1">Cell membrane</location>
        <topology evidence="1">Multi-pass membrane protein</topology>
    </subcellularLocation>
</comment>
<name>A0A1G2T2D4_9BACT</name>
<proteinExistence type="inferred from homology"/>
<dbReference type="GO" id="GO:0022857">
    <property type="term" value="F:transmembrane transporter activity"/>
    <property type="evidence" value="ECO:0007669"/>
    <property type="project" value="UniProtKB-UniRule"/>
</dbReference>